<comment type="subcellular location">
    <subcellularLocation>
        <location evidence="1">Nucleus</location>
    </subcellularLocation>
</comment>
<dbReference type="Pfam" id="PF00249">
    <property type="entry name" value="Myb_DNA-binding"/>
    <property type="match status" value="1"/>
</dbReference>
<gene>
    <name evidence="6" type="ORF">DCAR_0623362</name>
</gene>
<name>A0AAF0XBC5_DAUCS</name>
<reference evidence="6" key="1">
    <citation type="journal article" date="2016" name="Nat. Genet.">
        <title>A high-quality carrot genome assembly provides new insights into carotenoid accumulation and asterid genome evolution.</title>
        <authorList>
            <person name="Iorizzo M."/>
            <person name="Ellison S."/>
            <person name="Senalik D."/>
            <person name="Zeng P."/>
            <person name="Satapoomin P."/>
            <person name="Huang J."/>
            <person name="Bowman M."/>
            <person name="Iovene M."/>
            <person name="Sanseverino W."/>
            <person name="Cavagnaro P."/>
            <person name="Yildiz M."/>
            <person name="Macko-Podgorni A."/>
            <person name="Moranska E."/>
            <person name="Grzebelus E."/>
            <person name="Grzebelus D."/>
            <person name="Ashrafi H."/>
            <person name="Zheng Z."/>
            <person name="Cheng S."/>
            <person name="Spooner D."/>
            <person name="Van Deynze A."/>
            <person name="Simon P."/>
        </authorList>
    </citation>
    <scope>NUCLEOTIDE SEQUENCE</scope>
    <source>
        <tissue evidence="6">Leaf</tissue>
    </source>
</reference>
<evidence type="ECO:0000256" key="3">
    <source>
        <dbReference type="ARBA" id="ARBA00023163"/>
    </source>
</evidence>
<dbReference type="EMBL" id="CP093348">
    <property type="protein sequence ID" value="WOH03957.1"/>
    <property type="molecule type" value="Genomic_DNA"/>
</dbReference>
<dbReference type="GO" id="GO:0005634">
    <property type="term" value="C:nucleus"/>
    <property type="evidence" value="ECO:0007669"/>
    <property type="project" value="UniProtKB-SubCell"/>
</dbReference>
<proteinExistence type="predicted"/>
<evidence type="ECO:0000313" key="7">
    <source>
        <dbReference type="Proteomes" id="UP000077755"/>
    </source>
</evidence>
<evidence type="ECO:0000259" key="5">
    <source>
        <dbReference type="Pfam" id="PF00249"/>
    </source>
</evidence>
<dbReference type="FunFam" id="1.10.10.60:FF:000007">
    <property type="entry name" value="Two-component response regulator"/>
    <property type="match status" value="1"/>
</dbReference>
<accession>A0AAF0XBC5</accession>
<dbReference type="GO" id="GO:0003700">
    <property type="term" value="F:DNA-binding transcription factor activity"/>
    <property type="evidence" value="ECO:0007669"/>
    <property type="project" value="InterPro"/>
</dbReference>
<evidence type="ECO:0000256" key="4">
    <source>
        <dbReference type="ARBA" id="ARBA00023242"/>
    </source>
</evidence>
<dbReference type="AlphaFoldDB" id="A0AAF0XBC5"/>
<feature type="domain" description="Myb-like" evidence="5">
    <location>
        <begin position="92"/>
        <end position="140"/>
    </location>
</feature>
<dbReference type="Proteomes" id="UP000077755">
    <property type="component" value="Chromosome 6"/>
</dbReference>
<dbReference type="NCBIfam" id="TIGR01557">
    <property type="entry name" value="myb_SHAQKYF"/>
    <property type="match status" value="1"/>
</dbReference>
<dbReference type="InterPro" id="IPR001005">
    <property type="entry name" value="SANT/Myb"/>
</dbReference>
<dbReference type="GO" id="GO:0003677">
    <property type="term" value="F:DNA binding"/>
    <property type="evidence" value="ECO:0007669"/>
    <property type="project" value="InterPro"/>
</dbReference>
<organism evidence="6 7">
    <name type="scientific">Daucus carota subsp. sativus</name>
    <name type="common">Carrot</name>
    <dbReference type="NCBI Taxonomy" id="79200"/>
    <lineage>
        <taxon>Eukaryota</taxon>
        <taxon>Viridiplantae</taxon>
        <taxon>Streptophyta</taxon>
        <taxon>Embryophyta</taxon>
        <taxon>Tracheophyta</taxon>
        <taxon>Spermatophyta</taxon>
        <taxon>Magnoliopsida</taxon>
        <taxon>eudicotyledons</taxon>
        <taxon>Gunneridae</taxon>
        <taxon>Pentapetalae</taxon>
        <taxon>asterids</taxon>
        <taxon>campanulids</taxon>
        <taxon>Apiales</taxon>
        <taxon>Apiaceae</taxon>
        <taxon>Apioideae</taxon>
        <taxon>Scandiceae</taxon>
        <taxon>Daucinae</taxon>
        <taxon>Daucus</taxon>
        <taxon>Daucus sect. Daucus</taxon>
    </lineage>
</organism>
<dbReference type="SUPFAM" id="SSF46689">
    <property type="entry name" value="Homeodomain-like"/>
    <property type="match status" value="1"/>
</dbReference>
<sequence length="202" mass="23374">MFNSEPFDAVMSVDGETHRIMKELKNIWLHVFRKKINEVRDIEALESGIEEFQMMRNGISDYDLNSGRKRKDFDNKHNDKNFGHPSAGKRTRVVWTVDPHQKFVKAVNYMGFDIGPKKILELMNVPWLTRENVASHLQKYQLYLSRLQKENDLKPSHGGIKQSTDATSRDQAGNLGFKNSINITHNNAANTNFLIYSKMCML</sequence>
<dbReference type="PANTHER" id="PTHR31442:SF28">
    <property type="entry name" value="TWO-COMPONENT RESPONSE REGULATOR ORR26"/>
    <property type="match status" value="1"/>
</dbReference>
<keyword evidence="2" id="KW-0805">Transcription regulation</keyword>
<evidence type="ECO:0000256" key="2">
    <source>
        <dbReference type="ARBA" id="ARBA00023015"/>
    </source>
</evidence>
<keyword evidence="4" id="KW-0539">Nucleus</keyword>
<keyword evidence="7" id="KW-1185">Reference proteome</keyword>
<dbReference type="InterPro" id="IPR044841">
    <property type="entry name" value="LUX/BOA-like"/>
</dbReference>
<dbReference type="InterPro" id="IPR006447">
    <property type="entry name" value="Myb_dom_plants"/>
</dbReference>
<dbReference type="PANTHER" id="PTHR31442">
    <property type="entry name" value="HOMEODOMAIN-LIKE SUPERFAMILY PROTEIN-RELATED"/>
    <property type="match status" value="1"/>
</dbReference>
<dbReference type="Gene3D" id="1.10.10.60">
    <property type="entry name" value="Homeodomain-like"/>
    <property type="match status" value="1"/>
</dbReference>
<evidence type="ECO:0000313" key="6">
    <source>
        <dbReference type="EMBL" id="WOH03957.1"/>
    </source>
</evidence>
<protein>
    <recommendedName>
        <fullName evidence="5">Myb-like domain-containing protein</fullName>
    </recommendedName>
</protein>
<dbReference type="InterPro" id="IPR009057">
    <property type="entry name" value="Homeodomain-like_sf"/>
</dbReference>
<keyword evidence="3" id="KW-0804">Transcription</keyword>
<evidence type="ECO:0000256" key="1">
    <source>
        <dbReference type="ARBA" id="ARBA00004123"/>
    </source>
</evidence>
<reference evidence="6" key="2">
    <citation type="submission" date="2022-03" db="EMBL/GenBank/DDBJ databases">
        <title>Draft title - Genomic analysis of global carrot germplasm unveils the trajectory of domestication and the origin of high carotenoid orange carrot.</title>
        <authorList>
            <person name="Iorizzo M."/>
            <person name="Ellison S."/>
            <person name="Senalik D."/>
            <person name="Macko-Podgorni A."/>
            <person name="Grzebelus D."/>
            <person name="Bostan H."/>
            <person name="Rolling W."/>
            <person name="Curaba J."/>
            <person name="Simon P."/>
        </authorList>
    </citation>
    <scope>NUCLEOTIDE SEQUENCE</scope>
    <source>
        <tissue evidence="6">Leaf</tissue>
    </source>
</reference>